<reference evidence="4 5" key="1">
    <citation type="submission" date="2018-11" db="EMBL/GenBank/DDBJ databases">
        <title>Genome sequence of Saitozyma podzolica DSM 27192.</title>
        <authorList>
            <person name="Aliyu H."/>
            <person name="Gorte O."/>
            <person name="Ochsenreither K."/>
        </authorList>
    </citation>
    <scope>NUCLEOTIDE SEQUENCE [LARGE SCALE GENOMIC DNA]</scope>
    <source>
        <strain evidence="4 5">DSM 27192</strain>
    </source>
</reference>
<keyword evidence="1" id="KW-0378">Hydrolase</keyword>
<accession>A0A427YFG7</accession>
<dbReference type="GO" id="GO:0016787">
    <property type="term" value="F:hydrolase activity"/>
    <property type="evidence" value="ECO:0007669"/>
    <property type="project" value="UniProtKB-KW"/>
</dbReference>
<feature type="region of interest" description="Disordered" evidence="2">
    <location>
        <begin position="1"/>
        <end position="54"/>
    </location>
</feature>
<feature type="compositionally biased region" description="Pro residues" evidence="2">
    <location>
        <begin position="34"/>
        <end position="45"/>
    </location>
</feature>
<evidence type="ECO:0000256" key="2">
    <source>
        <dbReference type="SAM" id="MobiDB-lite"/>
    </source>
</evidence>
<proteinExistence type="predicted"/>
<organism evidence="4 5">
    <name type="scientific">Saitozyma podzolica</name>
    <dbReference type="NCBI Taxonomy" id="1890683"/>
    <lineage>
        <taxon>Eukaryota</taxon>
        <taxon>Fungi</taxon>
        <taxon>Dikarya</taxon>
        <taxon>Basidiomycota</taxon>
        <taxon>Agaricomycotina</taxon>
        <taxon>Tremellomycetes</taxon>
        <taxon>Tremellales</taxon>
        <taxon>Trimorphomycetaceae</taxon>
        <taxon>Saitozyma</taxon>
    </lineage>
</organism>
<dbReference type="PANTHER" id="PTHR48070">
    <property type="entry name" value="ESTERASE OVCA2"/>
    <property type="match status" value="1"/>
</dbReference>
<sequence length="184" mass="19884">MKFIQSRLHRVLRDDRRSPSPGPYAAENDMRPSSPAPVRTPPTARPRPRIASATSASTAIIGRHPIMRSQGWERMRDGLMEVSEEQGPFDGILGFSQGAILAGLLCGLIAYTEGTLDRSSIFKFDFAIMVGGSSLATRTSLSCRNTAKGTASHRSTWMGVPTASSHPTSAELSDVFKNPTVTVH</sequence>
<dbReference type="STRING" id="1890683.A0A427YFG7"/>
<dbReference type="GO" id="GO:0005737">
    <property type="term" value="C:cytoplasm"/>
    <property type="evidence" value="ECO:0007669"/>
    <property type="project" value="TreeGrafter"/>
</dbReference>
<dbReference type="GO" id="GO:0005634">
    <property type="term" value="C:nucleus"/>
    <property type="evidence" value="ECO:0007669"/>
    <property type="project" value="TreeGrafter"/>
</dbReference>
<dbReference type="InterPro" id="IPR005645">
    <property type="entry name" value="FSH-like_dom"/>
</dbReference>
<comment type="caution">
    <text evidence="4">The sequence shown here is derived from an EMBL/GenBank/DDBJ whole genome shotgun (WGS) entry which is preliminary data.</text>
</comment>
<evidence type="ECO:0000313" key="5">
    <source>
        <dbReference type="Proteomes" id="UP000279259"/>
    </source>
</evidence>
<keyword evidence="5" id="KW-1185">Reference proteome</keyword>
<protein>
    <recommendedName>
        <fullName evidence="3">Serine hydrolase domain-containing protein</fullName>
    </recommendedName>
</protein>
<dbReference type="PANTHER" id="PTHR48070:SF6">
    <property type="entry name" value="ESTERASE OVCA2"/>
    <property type="match status" value="1"/>
</dbReference>
<evidence type="ECO:0000256" key="1">
    <source>
        <dbReference type="ARBA" id="ARBA00022801"/>
    </source>
</evidence>
<gene>
    <name evidence="4" type="ORF">EHS25_001759</name>
</gene>
<dbReference type="AlphaFoldDB" id="A0A427YFG7"/>
<dbReference type="OrthoDB" id="2094269at2759"/>
<dbReference type="Proteomes" id="UP000279259">
    <property type="component" value="Unassembled WGS sequence"/>
</dbReference>
<evidence type="ECO:0000259" key="3">
    <source>
        <dbReference type="Pfam" id="PF03959"/>
    </source>
</evidence>
<dbReference type="InterPro" id="IPR029058">
    <property type="entry name" value="AB_hydrolase_fold"/>
</dbReference>
<name>A0A427YFG7_9TREE</name>
<dbReference type="EMBL" id="RSCD01000012">
    <property type="protein sequence ID" value="RSH89773.1"/>
    <property type="molecule type" value="Genomic_DNA"/>
</dbReference>
<dbReference type="Pfam" id="PF03959">
    <property type="entry name" value="FSH1"/>
    <property type="match status" value="1"/>
</dbReference>
<feature type="domain" description="Serine hydrolase" evidence="3">
    <location>
        <begin position="70"/>
        <end position="139"/>
    </location>
</feature>
<dbReference type="Gene3D" id="3.40.50.1820">
    <property type="entry name" value="alpha/beta hydrolase"/>
    <property type="match status" value="1"/>
</dbReference>
<dbReference type="InterPro" id="IPR050593">
    <property type="entry name" value="LovG"/>
</dbReference>
<evidence type="ECO:0000313" key="4">
    <source>
        <dbReference type="EMBL" id="RSH89773.1"/>
    </source>
</evidence>